<protein>
    <recommendedName>
        <fullName evidence="6">Protein kinase domain-containing protein</fullName>
    </recommendedName>
</protein>
<feature type="domain" description="Protein kinase" evidence="6">
    <location>
        <begin position="91"/>
        <end position="396"/>
    </location>
</feature>
<keyword evidence="4" id="KW-0808">Transferase</keyword>
<reference evidence="7" key="1">
    <citation type="submission" date="2023-07" db="EMBL/GenBank/DDBJ databases">
        <authorList>
            <consortium name="AG Swart"/>
            <person name="Singh M."/>
            <person name="Singh A."/>
            <person name="Seah K."/>
            <person name="Emmerich C."/>
        </authorList>
    </citation>
    <scope>NUCLEOTIDE SEQUENCE</scope>
    <source>
        <strain evidence="7">DP1</strain>
    </source>
</reference>
<feature type="region of interest" description="Disordered" evidence="5">
    <location>
        <begin position="1"/>
        <end position="66"/>
    </location>
</feature>
<evidence type="ECO:0000256" key="5">
    <source>
        <dbReference type="SAM" id="MobiDB-lite"/>
    </source>
</evidence>
<evidence type="ECO:0000259" key="6">
    <source>
        <dbReference type="PROSITE" id="PS50011"/>
    </source>
</evidence>
<evidence type="ECO:0000256" key="4">
    <source>
        <dbReference type="RuleBase" id="RU000304"/>
    </source>
</evidence>
<dbReference type="EMBL" id="CAMPGE010010680">
    <property type="protein sequence ID" value="CAI2369528.1"/>
    <property type="molecule type" value="Genomic_DNA"/>
</dbReference>
<dbReference type="AlphaFoldDB" id="A0AAD1ULK7"/>
<feature type="compositionally biased region" description="Basic and acidic residues" evidence="5">
    <location>
        <begin position="1"/>
        <end position="15"/>
    </location>
</feature>
<keyword evidence="8" id="KW-1185">Reference proteome</keyword>
<evidence type="ECO:0000256" key="1">
    <source>
        <dbReference type="ARBA" id="ARBA00022741"/>
    </source>
</evidence>
<dbReference type="InterPro" id="IPR008271">
    <property type="entry name" value="Ser/Thr_kinase_AS"/>
</dbReference>
<dbReference type="PANTHER" id="PTHR24348">
    <property type="entry name" value="SERINE/THREONINE-PROTEIN KINASE UNC-51-RELATED"/>
    <property type="match status" value="1"/>
</dbReference>
<dbReference type="Gene3D" id="3.30.200.20">
    <property type="entry name" value="Phosphorylase Kinase, domain 1"/>
    <property type="match status" value="1"/>
</dbReference>
<gene>
    <name evidence="7" type="ORF">ECRASSUSDP1_LOCUS10829</name>
</gene>
<dbReference type="Proteomes" id="UP001295684">
    <property type="component" value="Unassembled WGS sequence"/>
</dbReference>
<dbReference type="GO" id="GO:0005524">
    <property type="term" value="F:ATP binding"/>
    <property type="evidence" value="ECO:0007669"/>
    <property type="project" value="UniProtKB-UniRule"/>
</dbReference>
<dbReference type="PROSITE" id="PS50011">
    <property type="entry name" value="PROTEIN_KINASE_DOM"/>
    <property type="match status" value="1"/>
</dbReference>
<dbReference type="InterPro" id="IPR017441">
    <property type="entry name" value="Protein_kinase_ATP_BS"/>
</dbReference>
<feature type="binding site" evidence="3">
    <location>
        <position position="126"/>
    </location>
    <ligand>
        <name>ATP</name>
        <dbReference type="ChEBI" id="CHEBI:30616"/>
    </ligand>
</feature>
<dbReference type="InterPro" id="IPR011009">
    <property type="entry name" value="Kinase-like_dom_sf"/>
</dbReference>
<dbReference type="GO" id="GO:0005737">
    <property type="term" value="C:cytoplasm"/>
    <property type="evidence" value="ECO:0007669"/>
    <property type="project" value="TreeGrafter"/>
</dbReference>
<dbReference type="Pfam" id="PF00069">
    <property type="entry name" value="Pkinase"/>
    <property type="match status" value="1"/>
</dbReference>
<comment type="similarity">
    <text evidence="4">Belongs to the protein kinase superfamily.</text>
</comment>
<dbReference type="GO" id="GO:0004674">
    <property type="term" value="F:protein serine/threonine kinase activity"/>
    <property type="evidence" value="ECO:0007669"/>
    <property type="project" value="UniProtKB-KW"/>
</dbReference>
<dbReference type="SUPFAM" id="SSF56112">
    <property type="entry name" value="Protein kinase-like (PK-like)"/>
    <property type="match status" value="1"/>
</dbReference>
<feature type="compositionally biased region" description="Basic and acidic residues" evidence="5">
    <location>
        <begin position="47"/>
        <end position="60"/>
    </location>
</feature>
<proteinExistence type="inferred from homology"/>
<dbReference type="Gene3D" id="1.10.510.10">
    <property type="entry name" value="Transferase(Phosphotransferase) domain 1"/>
    <property type="match status" value="1"/>
</dbReference>
<evidence type="ECO:0000313" key="8">
    <source>
        <dbReference type="Proteomes" id="UP001295684"/>
    </source>
</evidence>
<keyword evidence="1 3" id="KW-0547">Nucleotide-binding</keyword>
<evidence type="ECO:0000313" key="7">
    <source>
        <dbReference type="EMBL" id="CAI2369528.1"/>
    </source>
</evidence>
<dbReference type="PROSITE" id="PS00107">
    <property type="entry name" value="PROTEIN_KINASE_ATP"/>
    <property type="match status" value="1"/>
</dbReference>
<keyword evidence="4" id="KW-0418">Kinase</keyword>
<dbReference type="SMART" id="SM00220">
    <property type="entry name" value="S_TKc"/>
    <property type="match status" value="1"/>
</dbReference>
<dbReference type="GO" id="GO:0010506">
    <property type="term" value="P:regulation of autophagy"/>
    <property type="evidence" value="ECO:0007669"/>
    <property type="project" value="InterPro"/>
</dbReference>
<dbReference type="InterPro" id="IPR000719">
    <property type="entry name" value="Prot_kinase_dom"/>
</dbReference>
<feature type="region of interest" description="Disordered" evidence="5">
    <location>
        <begin position="383"/>
        <end position="402"/>
    </location>
</feature>
<comment type="caution">
    <text evidence="7">The sequence shown here is derived from an EMBL/GenBank/DDBJ whole genome shotgun (WGS) entry which is preliminary data.</text>
</comment>
<dbReference type="PROSITE" id="PS00108">
    <property type="entry name" value="PROTEIN_KINASE_ST"/>
    <property type="match status" value="1"/>
</dbReference>
<sequence length="402" mass="46380">METTGDETKPSEEQTSHLPQRVRKSSGAYPSTALSDVKSRARPKTSTNREEAKQYDREGQEGEDFDPSCEIFFTSEIQINVTKEEKRINEFKILETIGKGAYSKVKHVLREFKEGDEIFEEDYAMKMMHKPTLIRERCAIYGHDGEFEMSNFLEKVYCEIEIHSLLPSHSNIVRLYEMIEAEGHDYLYLILEFCDLGQISKWDFKVETYYRNEKIVTFITEQHLKGKEFESEDQKIEEVAKVIFRDVLKGLEYLHASCVAHRDIKPDNIIINSKDGKAKISDFSVSTHCPDHEARGYNCEGTVAFTAPETHVPDENGFLILPTDIWSVGVTLYTFLSQIVPFYAQSELEIQLNAQKNDVPKLENYSDELNDIIQMMLTKDPTERPTASDLVDHPWLSEEVTE</sequence>
<dbReference type="PANTHER" id="PTHR24348:SF70">
    <property type="entry name" value="PROTEIN KINASE DOMAIN CONTAINING PROTEIN"/>
    <property type="match status" value="1"/>
</dbReference>
<name>A0AAD1ULK7_EUPCR</name>
<accession>A0AAD1ULK7</accession>
<evidence type="ECO:0000256" key="3">
    <source>
        <dbReference type="PROSITE-ProRule" id="PRU10141"/>
    </source>
</evidence>
<organism evidence="7 8">
    <name type="scientific">Euplotes crassus</name>
    <dbReference type="NCBI Taxonomy" id="5936"/>
    <lineage>
        <taxon>Eukaryota</taxon>
        <taxon>Sar</taxon>
        <taxon>Alveolata</taxon>
        <taxon>Ciliophora</taxon>
        <taxon>Intramacronucleata</taxon>
        <taxon>Spirotrichea</taxon>
        <taxon>Hypotrichia</taxon>
        <taxon>Euplotida</taxon>
        <taxon>Euplotidae</taxon>
        <taxon>Moneuplotes</taxon>
    </lineage>
</organism>
<keyword evidence="2 3" id="KW-0067">ATP-binding</keyword>
<evidence type="ECO:0000256" key="2">
    <source>
        <dbReference type="ARBA" id="ARBA00022840"/>
    </source>
</evidence>
<dbReference type="InterPro" id="IPR045269">
    <property type="entry name" value="Atg1-like"/>
</dbReference>
<keyword evidence="4" id="KW-0723">Serine/threonine-protein kinase</keyword>